<dbReference type="EMBL" id="CP095074">
    <property type="protein sequence ID" value="UOQ92722.1"/>
    <property type="molecule type" value="Genomic_DNA"/>
</dbReference>
<dbReference type="InterPro" id="IPR029002">
    <property type="entry name" value="PLPC/GPLD1"/>
</dbReference>
<gene>
    <name evidence="2" type="ORF">MUO14_20240</name>
</gene>
<accession>A0ABY4H170</accession>
<sequence>MPNIWTHILFAQDVCNELQREDIINTSGRFLNMGAQGPDPFFYYNFWPKLSDYGVNDVGMKLHTEQCGAFLMNMIKRGKHVKNRSQAYILGFVSHHILDRVTHPYIHYYSGYQGHKHQELEVIIDTLMLEKYRQLKPWKTPVHKQVQLNKKEAEQIARWLEQDIYTLFPELTSSVPSNYVVKSLMDITLAQRLLFDPKGWKNDLLGSVVSSFSHRPIKEEFDYLNENRKEWRHSATGEPSHASFIDLYKTAYQDACSIIEPILFYWGSSNEGLIDNIADQIGDLSYDTGKPLSLRLKNHYTYPIV</sequence>
<name>A0ABY4H170_9BACI</name>
<protein>
    <submittedName>
        <fullName evidence="2">Zinc dependent phospholipase C family protein</fullName>
    </submittedName>
</protein>
<dbReference type="Pfam" id="PF00882">
    <property type="entry name" value="Zn_dep_PLPC"/>
    <property type="match status" value="1"/>
</dbReference>
<evidence type="ECO:0000313" key="2">
    <source>
        <dbReference type="EMBL" id="UOQ92722.1"/>
    </source>
</evidence>
<proteinExistence type="predicted"/>
<organism evidence="2 3">
    <name type="scientific">Halobacillus shinanisalinarum</name>
    <dbReference type="NCBI Taxonomy" id="2932258"/>
    <lineage>
        <taxon>Bacteria</taxon>
        <taxon>Bacillati</taxon>
        <taxon>Bacillota</taxon>
        <taxon>Bacilli</taxon>
        <taxon>Bacillales</taxon>
        <taxon>Bacillaceae</taxon>
        <taxon>Halobacillus</taxon>
    </lineage>
</organism>
<dbReference type="Proteomes" id="UP000831880">
    <property type="component" value="Chromosome"/>
</dbReference>
<dbReference type="RefSeq" id="WP_244752328.1">
    <property type="nucleotide sequence ID" value="NZ_CP095074.1"/>
</dbReference>
<reference evidence="2 3" key="1">
    <citation type="submission" date="2022-04" db="EMBL/GenBank/DDBJ databases">
        <title>Halobacillus sp. isolated from saltern.</title>
        <authorList>
            <person name="Won M."/>
            <person name="Lee C.-M."/>
            <person name="Woen H.-Y."/>
            <person name="Kwon S.-W."/>
        </authorList>
    </citation>
    <scope>NUCLEOTIDE SEQUENCE [LARGE SCALE GENOMIC DNA]</scope>
    <source>
        <strain evidence="2 3">SSTM10-2</strain>
    </source>
</reference>
<evidence type="ECO:0000259" key="1">
    <source>
        <dbReference type="Pfam" id="PF00882"/>
    </source>
</evidence>
<keyword evidence="3" id="KW-1185">Reference proteome</keyword>
<evidence type="ECO:0000313" key="3">
    <source>
        <dbReference type="Proteomes" id="UP000831880"/>
    </source>
</evidence>
<feature type="domain" description="Phospholipase C/D" evidence="1">
    <location>
        <begin position="6"/>
        <end position="177"/>
    </location>
</feature>